<evidence type="ECO:0000313" key="1">
    <source>
        <dbReference type="EMBL" id="ARP99909.1"/>
    </source>
</evidence>
<dbReference type="InterPro" id="IPR018389">
    <property type="entry name" value="DctP_fam"/>
</dbReference>
<dbReference type="STRING" id="1235591.CAK95_13065"/>
<dbReference type="RefSeq" id="WP_086088314.1">
    <property type="nucleotide sequence ID" value="NZ_CP021112.1"/>
</dbReference>
<dbReference type="EMBL" id="CP021112">
    <property type="protein sequence ID" value="ARP99909.1"/>
    <property type="molecule type" value="Genomic_DNA"/>
</dbReference>
<reference evidence="1 2" key="1">
    <citation type="submission" date="2017-05" db="EMBL/GenBank/DDBJ databases">
        <title>Full genome sequence of Pseudorhodoplanes sinuspersici.</title>
        <authorList>
            <person name="Dastgheib S.M.M."/>
            <person name="Shavandi M."/>
            <person name="Tirandaz H."/>
        </authorList>
    </citation>
    <scope>NUCLEOTIDE SEQUENCE [LARGE SCALE GENOMIC DNA]</scope>
    <source>
        <strain evidence="1 2">RIPI110</strain>
    </source>
</reference>
<accession>A0A1W6ZRA1</accession>
<dbReference type="GO" id="GO:0055085">
    <property type="term" value="P:transmembrane transport"/>
    <property type="evidence" value="ECO:0007669"/>
    <property type="project" value="InterPro"/>
</dbReference>
<gene>
    <name evidence="1" type="ORF">CAK95_13065</name>
</gene>
<dbReference type="PANTHER" id="PTHR33376">
    <property type="match status" value="1"/>
</dbReference>
<keyword evidence="2" id="KW-1185">Reference proteome</keyword>
<dbReference type="Gene3D" id="3.40.190.10">
    <property type="entry name" value="Periplasmic binding protein-like II"/>
    <property type="match status" value="1"/>
</dbReference>
<dbReference type="PANTHER" id="PTHR33376:SF5">
    <property type="entry name" value="EXTRACYTOPLASMIC SOLUTE RECEPTOR PROTEIN"/>
    <property type="match status" value="1"/>
</dbReference>
<name>A0A1W6ZRA1_9HYPH</name>
<dbReference type="GO" id="GO:0031317">
    <property type="term" value="C:tripartite ATP-independent periplasmic transporter complex"/>
    <property type="evidence" value="ECO:0007669"/>
    <property type="project" value="InterPro"/>
</dbReference>
<dbReference type="KEGG" id="psin:CAK95_13065"/>
<dbReference type="InterPro" id="IPR026289">
    <property type="entry name" value="SBP_TakP-like"/>
</dbReference>
<dbReference type="Gene3D" id="3.40.190.170">
    <property type="entry name" value="Bacterial extracellular solute-binding protein, family 7"/>
    <property type="match status" value="1"/>
</dbReference>
<dbReference type="PROSITE" id="PS51318">
    <property type="entry name" value="TAT"/>
    <property type="match status" value="1"/>
</dbReference>
<dbReference type="PIRSF" id="PIRSF039026">
    <property type="entry name" value="SiaP"/>
    <property type="match status" value="1"/>
</dbReference>
<dbReference type="Proteomes" id="UP000194137">
    <property type="component" value="Chromosome"/>
</dbReference>
<dbReference type="InterPro" id="IPR006311">
    <property type="entry name" value="TAT_signal"/>
</dbReference>
<sequence length="369" mass="40661">MTAKSRTSRRKFLLAAGATGAATIAMPQVSRAQTTTWKYQSTWPTKDIFHEMAVDYAKKVNDMTGGRLKLDVLAAGAVVPAFQMADAVHSGVLDAGHGVTAYWYGKHKAYSLFGTPPSFGWDAHSMLAWFYYGGGEPLYKELVNDILKLNLVGFLYFPMPTQPLGWFKKEMKTGDDFKGLKYRTVGLSADVFKDMGAAVTILPGGEIVPAMDRGLLDAAEFNNPSSDILLGFPDVSKFFMMGSHHQQSEAFEIIFNKQKFDAQPAEVKSILRNAAFAATADQFAMAHDRYSKDLEAIKKRGVNVIKTGEPLLNAQLASWNKVIAEQSKEPFFAKVIASQKDWVKRTGAYFLTNNLDSTALNAAYKNAFG</sequence>
<dbReference type="CDD" id="cd13604">
    <property type="entry name" value="PBP2_TRAP_ketoacid_lactate_like"/>
    <property type="match status" value="1"/>
</dbReference>
<dbReference type="OrthoDB" id="9769764at2"/>
<dbReference type="InterPro" id="IPR038404">
    <property type="entry name" value="TRAP_DctP_sf"/>
</dbReference>
<dbReference type="AlphaFoldDB" id="A0A1W6ZRA1"/>
<dbReference type="Pfam" id="PF03480">
    <property type="entry name" value="DctP"/>
    <property type="match status" value="1"/>
</dbReference>
<organism evidence="1 2">
    <name type="scientific">Pseudorhodoplanes sinuspersici</name>
    <dbReference type="NCBI Taxonomy" id="1235591"/>
    <lineage>
        <taxon>Bacteria</taxon>
        <taxon>Pseudomonadati</taxon>
        <taxon>Pseudomonadota</taxon>
        <taxon>Alphaproteobacteria</taxon>
        <taxon>Hyphomicrobiales</taxon>
        <taxon>Pseudorhodoplanes</taxon>
    </lineage>
</organism>
<protein>
    <submittedName>
        <fullName evidence="1">C4-dicarboxylate ABC transporter</fullName>
    </submittedName>
</protein>
<evidence type="ECO:0000313" key="2">
    <source>
        <dbReference type="Proteomes" id="UP000194137"/>
    </source>
</evidence>
<proteinExistence type="predicted"/>